<keyword evidence="1" id="KW-0472">Membrane</keyword>
<reference evidence="2 3" key="1">
    <citation type="submission" date="2016-01" db="EMBL/GenBank/DDBJ databases">
        <authorList>
            <person name="Regsiter A."/>
            <person name="william w."/>
        </authorList>
    </citation>
    <scope>NUCLEOTIDE SEQUENCE [LARGE SCALE GENOMIC DNA]</scope>
    <source>
        <strain evidence="2 3">CFBP 6927</strain>
    </source>
</reference>
<gene>
    <name evidence="2" type="ORF">AGR13a_Lc30099</name>
</gene>
<evidence type="ECO:0000256" key="1">
    <source>
        <dbReference type="SAM" id="Phobius"/>
    </source>
</evidence>
<comment type="caution">
    <text evidence="2">The sequence shown here is derived from an EMBL/GenBank/DDBJ whole genome shotgun (WGS) entry which is preliminary data.</text>
</comment>
<evidence type="ECO:0000313" key="2">
    <source>
        <dbReference type="EMBL" id="CUX58280.1"/>
    </source>
</evidence>
<accession>A0ABP2BQF3</accession>
<organism evidence="2 3">
    <name type="scientific">Agrobacterium genomosp. 13 str. CFBP 6927</name>
    <dbReference type="NCBI Taxonomy" id="1183428"/>
    <lineage>
        <taxon>Bacteria</taxon>
        <taxon>Pseudomonadati</taxon>
        <taxon>Pseudomonadota</taxon>
        <taxon>Alphaproteobacteria</taxon>
        <taxon>Hyphomicrobiales</taxon>
        <taxon>Rhizobiaceae</taxon>
        <taxon>Rhizobium/Agrobacterium group</taxon>
        <taxon>Agrobacterium</taxon>
        <taxon>Agrobacterium tumefaciens complex</taxon>
    </lineage>
</organism>
<proteinExistence type="predicted"/>
<feature type="transmembrane region" description="Helical" evidence="1">
    <location>
        <begin position="20"/>
        <end position="42"/>
    </location>
</feature>
<sequence length="84" mass="9305">MTVAEGSKSRIDAELRFARINFAASAIPIIEFLNAILLIVAVKLTAGSGSTYSYEAGKVFHERNKYRTLTHMSSASPFVTSHRW</sequence>
<dbReference type="EMBL" id="FBWH01000042">
    <property type="protein sequence ID" value="CUX58280.1"/>
    <property type="molecule type" value="Genomic_DNA"/>
</dbReference>
<keyword evidence="1" id="KW-0812">Transmembrane</keyword>
<keyword evidence="3" id="KW-1185">Reference proteome</keyword>
<evidence type="ECO:0000313" key="3">
    <source>
        <dbReference type="Proteomes" id="UP000191812"/>
    </source>
</evidence>
<name>A0ABP2BQF3_9HYPH</name>
<dbReference type="Proteomes" id="UP000191812">
    <property type="component" value="Unassembled WGS sequence"/>
</dbReference>
<protein>
    <submittedName>
        <fullName evidence="2">Uncharacterized protein</fullName>
    </submittedName>
</protein>
<keyword evidence="1" id="KW-1133">Transmembrane helix</keyword>